<evidence type="ECO:0000256" key="1">
    <source>
        <dbReference type="SAM" id="MobiDB-lite"/>
    </source>
</evidence>
<reference evidence="2" key="2">
    <citation type="journal article" date="2021" name="PeerJ">
        <title>Extensive microbial diversity within the chicken gut microbiome revealed by metagenomics and culture.</title>
        <authorList>
            <person name="Gilroy R."/>
            <person name="Ravi A."/>
            <person name="Getino M."/>
            <person name="Pursley I."/>
            <person name="Horton D.L."/>
            <person name="Alikhan N.F."/>
            <person name="Baker D."/>
            <person name="Gharbi K."/>
            <person name="Hall N."/>
            <person name="Watson M."/>
            <person name="Adriaenssens E.M."/>
            <person name="Foster-Nyarko E."/>
            <person name="Jarju S."/>
            <person name="Secka A."/>
            <person name="Antonio M."/>
            <person name="Oren A."/>
            <person name="Chaudhuri R.R."/>
            <person name="La Ragione R."/>
            <person name="Hildebrand F."/>
            <person name="Pallen M.J."/>
        </authorList>
    </citation>
    <scope>NUCLEOTIDE SEQUENCE</scope>
    <source>
        <strain evidence="2">ChiHcec3-11533</strain>
    </source>
</reference>
<accession>A0A9D1IAD3</accession>
<evidence type="ECO:0000313" key="3">
    <source>
        <dbReference type="Proteomes" id="UP000824072"/>
    </source>
</evidence>
<dbReference type="Proteomes" id="UP000824072">
    <property type="component" value="Unassembled WGS sequence"/>
</dbReference>
<evidence type="ECO:0000313" key="2">
    <source>
        <dbReference type="EMBL" id="HIU33602.1"/>
    </source>
</evidence>
<dbReference type="AlphaFoldDB" id="A0A9D1IAD3"/>
<reference evidence="2" key="1">
    <citation type="submission" date="2020-10" db="EMBL/GenBank/DDBJ databases">
        <authorList>
            <person name="Gilroy R."/>
        </authorList>
    </citation>
    <scope>NUCLEOTIDE SEQUENCE</scope>
    <source>
        <strain evidence="2">ChiHcec3-11533</strain>
    </source>
</reference>
<organism evidence="2 3">
    <name type="scientific">Candidatus Pullichristensenella excrementigallinarum</name>
    <dbReference type="NCBI Taxonomy" id="2840907"/>
    <lineage>
        <taxon>Bacteria</taxon>
        <taxon>Bacillati</taxon>
        <taxon>Bacillota</taxon>
        <taxon>Clostridia</taxon>
        <taxon>Candidatus Pullichristensenella</taxon>
    </lineage>
</organism>
<name>A0A9D1IAD3_9FIRM</name>
<feature type="non-terminal residue" evidence="2">
    <location>
        <position position="124"/>
    </location>
</feature>
<feature type="region of interest" description="Disordered" evidence="1">
    <location>
        <begin position="27"/>
        <end position="124"/>
    </location>
</feature>
<proteinExistence type="predicted"/>
<feature type="compositionally biased region" description="Acidic residues" evidence="1">
    <location>
        <begin position="66"/>
        <end position="75"/>
    </location>
</feature>
<sequence>MYCGYCGKKNSDQMLFCVFCGKPLEVPEQEEEDVRKSRYAPPEDVAQAPSQEGVDGDEERNFAPDAAEEAPEAQEDAASGFEVFDEPDAQATAGGDMPESSEQRLEEQGAEEQVPDLPLEPAIR</sequence>
<protein>
    <submittedName>
        <fullName evidence="2">Zinc ribbon domain-containing protein</fullName>
    </submittedName>
</protein>
<dbReference type="EMBL" id="DVMU01000077">
    <property type="protein sequence ID" value="HIU33602.1"/>
    <property type="molecule type" value="Genomic_DNA"/>
</dbReference>
<gene>
    <name evidence="2" type="ORF">IAB02_03480</name>
</gene>
<comment type="caution">
    <text evidence="2">The sequence shown here is derived from an EMBL/GenBank/DDBJ whole genome shotgun (WGS) entry which is preliminary data.</text>
</comment>